<gene>
    <name evidence="1" type="ORF">AO353_09810</name>
</gene>
<evidence type="ECO:0000313" key="1">
    <source>
        <dbReference type="EMBL" id="ALI01348.1"/>
    </source>
</evidence>
<dbReference type="EMBL" id="CP012830">
    <property type="protein sequence ID" value="ALI01348.1"/>
    <property type="molecule type" value="Genomic_DNA"/>
</dbReference>
<protein>
    <submittedName>
        <fullName evidence="1">Uncharacterized protein</fullName>
    </submittedName>
</protein>
<proteinExistence type="predicted"/>
<dbReference type="Proteomes" id="UP000066487">
    <property type="component" value="Chromosome"/>
</dbReference>
<reference evidence="2" key="1">
    <citation type="submission" date="2015-09" db="EMBL/GenBank/DDBJ databases">
        <title>Whole genome sequence of Pseudomonas fluorescens FW300-N2E3.</title>
        <authorList>
            <person name="Ray J."/>
            <person name="Melnyk R."/>
            <person name="Deutschbauer A."/>
        </authorList>
    </citation>
    <scope>NUCLEOTIDE SEQUENCE [LARGE SCALE GENOMIC DNA]</scope>
    <source>
        <strain evidence="2">FW300-N2E3</strain>
    </source>
</reference>
<organism evidence="1 2">
    <name type="scientific">Pseudomonas fluorescens</name>
    <dbReference type="NCBI Taxonomy" id="294"/>
    <lineage>
        <taxon>Bacteria</taxon>
        <taxon>Pseudomonadati</taxon>
        <taxon>Pseudomonadota</taxon>
        <taxon>Gammaproteobacteria</taxon>
        <taxon>Pseudomonadales</taxon>
        <taxon>Pseudomonadaceae</taxon>
        <taxon>Pseudomonas</taxon>
    </lineage>
</organism>
<reference evidence="1 2" key="2">
    <citation type="journal article" date="2018" name="Nature">
        <title>Mutant phenotypes for thousands of bacterial genes of unknown function.</title>
        <authorList>
            <person name="Price M.N."/>
            <person name="Wetmore K.M."/>
            <person name="Waters R.J."/>
            <person name="Callaghan M."/>
            <person name="Ray J."/>
            <person name="Liu H."/>
            <person name="Kuehl J.V."/>
            <person name="Melnyk R.A."/>
            <person name="Lamson J.S."/>
            <person name="Suh Y."/>
            <person name="Carlson H.K."/>
            <person name="Esquivel Z."/>
            <person name="Sadeeshkumar H."/>
            <person name="Chakraborty R."/>
            <person name="Zane G.M."/>
            <person name="Rubin B.E."/>
            <person name="Wall J.D."/>
            <person name="Visel A."/>
            <person name="Bristow J."/>
            <person name="Blow M.J."/>
            <person name="Arkin A.P."/>
            <person name="Deutschbauer A.M."/>
        </authorList>
    </citation>
    <scope>NUCLEOTIDE SEQUENCE [LARGE SCALE GENOMIC DNA]</scope>
    <source>
        <strain evidence="1 2">FW300-N2E3</strain>
    </source>
</reference>
<dbReference type="RefSeq" id="WP_054594748.1">
    <property type="nucleotide sequence ID" value="NZ_CP012830.1"/>
</dbReference>
<sequence>MSGLTDFHIFWGAAMEIAEKQSASMEAEGAEDFARNLYNEYVEQGAQKNKKKWLTERLENEFLCLNEKPVWVSEPAWLYHQGLPMVFLHQFLVSPSAQHIKEKISLGDSLYVFGSKHILKRSSEDSWTVIYRTAVQTFEGETAVEASE</sequence>
<dbReference type="AlphaFoldDB" id="A0A0N7GZU9"/>
<dbReference type="OrthoDB" id="6636991at2"/>
<accession>A0A0N7GZU9</accession>
<evidence type="ECO:0000313" key="2">
    <source>
        <dbReference type="Proteomes" id="UP000066487"/>
    </source>
</evidence>
<name>A0A0N7GZU9_PSEFL</name>